<name>A0A1S8DJA6_9GAMM</name>
<dbReference type="PANTHER" id="PTHR47495">
    <property type="entry name" value="ALDEHYDE DEHYDROGENASE"/>
    <property type="match status" value="1"/>
</dbReference>
<protein>
    <submittedName>
        <fullName evidence="3">Aldehyde dehydrogenase</fullName>
    </submittedName>
</protein>
<feature type="domain" description="Aldehyde oxidase/xanthine dehydrogenase a/b hammerhead" evidence="2">
    <location>
        <begin position="219"/>
        <end position="297"/>
    </location>
</feature>
<dbReference type="Gene3D" id="3.30.365.10">
    <property type="entry name" value="Aldehyde oxidase/xanthine dehydrogenase, molybdopterin binding domain"/>
    <property type="match status" value="4"/>
</dbReference>
<dbReference type="Pfam" id="PF20256">
    <property type="entry name" value="MoCoBD_2"/>
    <property type="match status" value="2"/>
</dbReference>
<proteinExistence type="predicted"/>
<dbReference type="InterPro" id="IPR012368">
    <property type="entry name" value="OxRdtase_Mopterin-bd_su_IorB"/>
</dbReference>
<comment type="caution">
    <text evidence="3">The sequence shown here is derived from an EMBL/GenBank/DDBJ whole genome shotgun (WGS) entry which is preliminary data.</text>
</comment>
<dbReference type="RefSeq" id="WP_083725811.1">
    <property type="nucleotide sequence ID" value="NZ_FOUD01000009.1"/>
</dbReference>
<dbReference type="InterPro" id="IPR046867">
    <property type="entry name" value="AldOxase/xan_DH_MoCoBD2"/>
</dbReference>
<evidence type="ECO:0000313" key="4">
    <source>
        <dbReference type="Proteomes" id="UP000242847"/>
    </source>
</evidence>
<organism evidence="3 4">
    <name type="scientific">Halopseudomonas pachastrellae</name>
    <dbReference type="NCBI Taxonomy" id="254161"/>
    <lineage>
        <taxon>Bacteria</taxon>
        <taxon>Pseudomonadati</taxon>
        <taxon>Pseudomonadota</taxon>
        <taxon>Gammaproteobacteria</taxon>
        <taxon>Pseudomonadales</taxon>
        <taxon>Pseudomonadaceae</taxon>
        <taxon>Halopseudomonas</taxon>
    </lineage>
</organism>
<dbReference type="InterPro" id="IPR019546">
    <property type="entry name" value="TAT_signal_bac_arc"/>
</dbReference>
<dbReference type="PIRSF" id="PIRSF036389">
    <property type="entry name" value="IOR_B"/>
    <property type="match status" value="1"/>
</dbReference>
<dbReference type="OrthoDB" id="9767994at2"/>
<dbReference type="SUPFAM" id="SSF56003">
    <property type="entry name" value="Molybdenum cofactor-binding domain"/>
    <property type="match status" value="2"/>
</dbReference>
<dbReference type="AlphaFoldDB" id="A0A1S8DJA6"/>
<dbReference type="NCBIfam" id="TIGR01409">
    <property type="entry name" value="TAT_signal_seq"/>
    <property type="match status" value="1"/>
</dbReference>
<evidence type="ECO:0000259" key="2">
    <source>
        <dbReference type="SMART" id="SM01008"/>
    </source>
</evidence>
<dbReference type="STRING" id="254161.SAMN05216256_10923"/>
<dbReference type="Pfam" id="PF02738">
    <property type="entry name" value="MoCoBD_1"/>
    <property type="match status" value="1"/>
</dbReference>
<dbReference type="InterPro" id="IPR000674">
    <property type="entry name" value="Ald_Oxase/Xan_DH_a/b"/>
</dbReference>
<dbReference type="EMBL" id="MUBC01000010">
    <property type="protein sequence ID" value="ONM44742.1"/>
    <property type="molecule type" value="Genomic_DNA"/>
</dbReference>
<accession>A0A1S8DJA6</accession>
<sequence length="730" mass="77343">MSQSGNGVSRRRFLQGSGAALGGLVLSTWLPGFTPHSVAAEVTAAGRLGDQAPRGYGAYVRVGHDGLVTVISPKIEMGQGAHTGIAMMVAEELEVPLSAVSVEDAPPDSELYVDSLMQFQATGGSTSTRHSWQPLREAGATARLLLVQAAAARWGVDVAQCEARDAVVHGPAGQQLPYGELVDAASALPLPESVVLKTPDQFRLLGTPAPRLDTPAKVNGKAQFTIDLQVPGMLVASTLTCPVYGGKLKAVDASAARQVPGVRDVVTLENAVAVTATNYWACQQGLKALAVEWDLGEHAGIDSEQLDNALHSASSKDGVVAHSSGDIDAALSGAASTFEAVYEQPFLSHSPLEPMTCVAQVRSDACELWVGTQVPAFAQQTAAAVSGLPLERVQVHNQLIGGAFGRRLDFDFITQAVAIAKQVDYPIKLIWSREEDMTHDLYRPHYVDRLTAAIDAEGKLQGWQHRIAGASVLARYVGSLPENGVDGDAVEVAIDPIYALDSLQVNYIREEPKAIPVSWWRGVGPLRSTLALECFIDELAHNAGKDPVEYRLALMDQHPRAQAVLKLAAEKADWQTPLPAGQGRGIAVSAVFGSFVATVVELQVQADKGVRITRLVSAIDCGLVTNPTSVLAQIEGGTLFGLSASLFNEITLERGQVQQSNFHNYRQLRINEAPGVEVHIVPSSEDPGGVGETGTALIGPALLNALAAASGERLRRLPLSRAGYFPVKGA</sequence>
<dbReference type="Gene3D" id="3.90.1170.50">
    <property type="entry name" value="Aldehyde oxidase/xanthine dehydrogenase, a/b hammerhead"/>
    <property type="match status" value="1"/>
</dbReference>
<dbReference type="PANTHER" id="PTHR47495:SF2">
    <property type="entry name" value="ALDEHYDE DEHYDROGENASE"/>
    <property type="match status" value="1"/>
</dbReference>
<gene>
    <name evidence="3" type="ORF">BXT89_06335</name>
</gene>
<keyword evidence="4" id="KW-1185">Reference proteome</keyword>
<reference evidence="3 4" key="1">
    <citation type="submission" date="2017-01" db="EMBL/GenBank/DDBJ databases">
        <title>Draft genome sequence of Pseudomonas pachastrellae type strain CCUG 46540T from a deep sea.</title>
        <authorList>
            <person name="Gomila M."/>
            <person name="Mulet M."/>
            <person name="Lalucat J."/>
            <person name="Garcia-Valdes E."/>
        </authorList>
    </citation>
    <scope>NUCLEOTIDE SEQUENCE [LARGE SCALE GENOMIC DNA]</scope>
    <source>
        <strain evidence="3 4">CCUG 46540</strain>
    </source>
</reference>
<evidence type="ECO:0000313" key="3">
    <source>
        <dbReference type="EMBL" id="ONM44742.1"/>
    </source>
</evidence>
<keyword evidence="1" id="KW-0732">Signal</keyword>
<dbReference type="PROSITE" id="PS51318">
    <property type="entry name" value="TAT"/>
    <property type="match status" value="1"/>
</dbReference>
<dbReference type="InterPro" id="IPR037165">
    <property type="entry name" value="AldOxase/xan_DH_Mopterin-bd_sf"/>
</dbReference>
<dbReference type="GO" id="GO:0016491">
    <property type="term" value="F:oxidoreductase activity"/>
    <property type="evidence" value="ECO:0007669"/>
    <property type="project" value="InterPro"/>
</dbReference>
<dbReference type="InterPro" id="IPR008274">
    <property type="entry name" value="AldOxase/xan_DH_MoCoBD1"/>
</dbReference>
<dbReference type="InterPro" id="IPR052516">
    <property type="entry name" value="N-heterocyclic_Hydroxylase"/>
</dbReference>
<dbReference type="SMART" id="SM01008">
    <property type="entry name" value="Ald_Xan_dh_C"/>
    <property type="match status" value="1"/>
</dbReference>
<dbReference type="InterPro" id="IPR006311">
    <property type="entry name" value="TAT_signal"/>
</dbReference>
<dbReference type="Proteomes" id="UP000242847">
    <property type="component" value="Unassembled WGS sequence"/>
</dbReference>
<evidence type="ECO:0000256" key="1">
    <source>
        <dbReference type="ARBA" id="ARBA00022729"/>
    </source>
</evidence>